<evidence type="ECO:0000313" key="1">
    <source>
        <dbReference type="EnsemblPlants" id="OBART06G04580.1"/>
    </source>
</evidence>
<dbReference type="EnsemblPlants" id="OBART06G04580.1">
    <property type="protein sequence ID" value="OBART06G04580.1"/>
    <property type="gene ID" value="OBART06G04580"/>
</dbReference>
<dbReference type="PaxDb" id="65489-OBART06G04580.1"/>
<protein>
    <submittedName>
        <fullName evidence="1">Uncharacterized protein</fullName>
    </submittedName>
</protein>
<dbReference type="Proteomes" id="UP000026960">
    <property type="component" value="Chromosome 6"/>
</dbReference>
<name>A0A0D3GDA1_9ORYZ</name>
<organism evidence="1">
    <name type="scientific">Oryza barthii</name>
    <dbReference type="NCBI Taxonomy" id="65489"/>
    <lineage>
        <taxon>Eukaryota</taxon>
        <taxon>Viridiplantae</taxon>
        <taxon>Streptophyta</taxon>
        <taxon>Embryophyta</taxon>
        <taxon>Tracheophyta</taxon>
        <taxon>Spermatophyta</taxon>
        <taxon>Magnoliopsida</taxon>
        <taxon>Liliopsida</taxon>
        <taxon>Poales</taxon>
        <taxon>Poaceae</taxon>
        <taxon>BOP clade</taxon>
        <taxon>Oryzoideae</taxon>
        <taxon>Oryzeae</taxon>
        <taxon>Oryzinae</taxon>
        <taxon>Oryza</taxon>
    </lineage>
</organism>
<reference evidence="1" key="2">
    <citation type="submission" date="2015-03" db="UniProtKB">
        <authorList>
            <consortium name="EnsemblPlants"/>
        </authorList>
    </citation>
    <scope>IDENTIFICATION</scope>
</reference>
<dbReference type="AlphaFoldDB" id="A0A0D3GDA1"/>
<reference evidence="1" key="1">
    <citation type="journal article" date="2009" name="Rice">
        <title>De Novo Next Generation Sequencing of Plant Genomes.</title>
        <authorList>
            <person name="Rounsley S."/>
            <person name="Marri P.R."/>
            <person name="Yu Y."/>
            <person name="He R."/>
            <person name="Sisneros N."/>
            <person name="Goicoechea J.L."/>
            <person name="Lee S.J."/>
            <person name="Angelova A."/>
            <person name="Kudrna D."/>
            <person name="Luo M."/>
            <person name="Affourtit J."/>
            <person name="Desany B."/>
            <person name="Knight J."/>
            <person name="Niazi F."/>
            <person name="Egholm M."/>
            <person name="Wing R.A."/>
        </authorList>
    </citation>
    <scope>NUCLEOTIDE SEQUENCE [LARGE SCALE GENOMIC DNA]</scope>
    <source>
        <strain evidence="1">cv. IRGC 105608</strain>
    </source>
</reference>
<sequence>MPKWLDPELVHSLYLNCKKDQLVIYIDEDRACHAIRRSAMLHLPSCVLFWSIELIGFEARGDHQCRAKIVWQLVQDSRRQVVPCDPPLGNAAPAEILRREDPTNAGQKLFGNSREIPGLQRFFLLLLPRKNHKISIMCLLQFSACLSV</sequence>
<evidence type="ECO:0000313" key="2">
    <source>
        <dbReference type="Proteomes" id="UP000026960"/>
    </source>
</evidence>
<keyword evidence="2" id="KW-1185">Reference proteome</keyword>
<proteinExistence type="predicted"/>
<dbReference type="HOGENOM" id="CLU_147651_0_0_1"/>
<dbReference type="Gramene" id="OBART06G04580.1">
    <property type="protein sequence ID" value="OBART06G04580.1"/>
    <property type="gene ID" value="OBART06G04580"/>
</dbReference>
<accession>A0A0D3GDA1</accession>